<protein>
    <submittedName>
        <fullName evidence="2">Uncharacterized protein</fullName>
    </submittedName>
</protein>
<dbReference type="AlphaFoldDB" id="X1NQD8"/>
<evidence type="ECO:0000256" key="1">
    <source>
        <dbReference type="SAM" id="Phobius"/>
    </source>
</evidence>
<feature type="non-terminal residue" evidence="2">
    <location>
        <position position="35"/>
    </location>
</feature>
<dbReference type="EMBL" id="BARV01027036">
    <property type="protein sequence ID" value="GAI46252.1"/>
    <property type="molecule type" value="Genomic_DNA"/>
</dbReference>
<comment type="caution">
    <text evidence="2">The sequence shown here is derived from an EMBL/GenBank/DDBJ whole genome shotgun (WGS) entry which is preliminary data.</text>
</comment>
<feature type="transmembrane region" description="Helical" evidence="1">
    <location>
        <begin position="12"/>
        <end position="34"/>
    </location>
</feature>
<reference evidence="2" key="1">
    <citation type="journal article" date="2014" name="Front. Microbiol.">
        <title>High frequency of phylogenetically diverse reductive dehalogenase-homologous genes in deep subseafloor sedimentary metagenomes.</title>
        <authorList>
            <person name="Kawai M."/>
            <person name="Futagami T."/>
            <person name="Toyoda A."/>
            <person name="Takaki Y."/>
            <person name="Nishi S."/>
            <person name="Hori S."/>
            <person name="Arai W."/>
            <person name="Tsubouchi T."/>
            <person name="Morono Y."/>
            <person name="Uchiyama I."/>
            <person name="Ito T."/>
            <person name="Fujiyama A."/>
            <person name="Inagaki F."/>
            <person name="Takami H."/>
        </authorList>
    </citation>
    <scope>NUCLEOTIDE SEQUENCE</scope>
    <source>
        <strain evidence="2">Expedition CK06-06</strain>
    </source>
</reference>
<keyword evidence="1" id="KW-1133">Transmembrane helix</keyword>
<accession>X1NQD8</accession>
<keyword evidence="1" id="KW-0472">Membrane</keyword>
<evidence type="ECO:0000313" key="2">
    <source>
        <dbReference type="EMBL" id="GAI46252.1"/>
    </source>
</evidence>
<keyword evidence="1" id="KW-0812">Transmembrane</keyword>
<name>X1NQD8_9ZZZZ</name>
<organism evidence="2">
    <name type="scientific">marine sediment metagenome</name>
    <dbReference type="NCBI Taxonomy" id="412755"/>
    <lineage>
        <taxon>unclassified sequences</taxon>
        <taxon>metagenomes</taxon>
        <taxon>ecological metagenomes</taxon>
    </lineage>
</organism>
<proteinExistence type="predicted"/>
<gene>
    <name evidence="2" type="ORF">S06H3_43571</name>
</gene>
<sequence length="35" mass="3669">MGSGLKTPGPPAIIIGYSSPLSLLFIGIFARFSIF</sequence>